<evidence type="ECO:0000313" key="2">
    <source>
        <dbReference type="EMBL" id="GLR70862.1"/>
    </source>
</evidence>
<reference evidence="2" key="2">
    <citation type="submission" date="2023-01" db="EMBL/GenBank/DDBJ databases">
        <title>Draft genome sequence of Agaribacter marinus strain NBRC 110023.</title>
        <authorList>
            <person name="Sun Q."/>
            <person name="Mori K."/>
        </authorList>
    </citation>
    <scope>NUCLEOTIDE SEQUENCE</scope>
    <source>
        <strain evidence="2">NBRC 110023</strain>
    </source>
</reference>
<dbReference type="AlphaFoldDB" id="A0AA37WIE5"/>
<proteinExistence type="predicted"/>
<sequence length="347" mass="40126">MNPYNNQPTRAFWKPAVASRSMYEINDDIWKPKFNIIPSNRVSTYGSCFAQHIGRALKSRGFGWYITEPPPFGLNPKNANAFNYGIFSSRTGNIYTSSLLRQWTEWAFGFKTPPEEVWEKNNRFFDPFRPNIEPEGFESDTELLRSRAHTIQMFKKSVMNSNYFVFTLGLTECWVNEEKTYEYPICPGVAAGDFDEKKHKFKNQQFQSILKNLSEVFNIMRKFNANLKFILTVSPVPLTATYSANHVCVATMESKSILRTVAGQLAANRPYVDYFPSYEMINSPVYKGSFFEPNQRTVSKFGVKYVMDTFFQSISNKFGTHQKNQTNLEDIDDDMICEEQLLEAFGQ</sequence>
<protein>
    <recommendedName>
        <fullName evidence="1">GSCFA domain-containing protein</fullName>
    </recommendedName>
</protein>
<gene>
    <name evidence="2" type="ORF">GCM10007852_17700</name>
</gene>
<dbReference type="EMBL" id="BSOT01000005">
    <property type="protein sequence ID" value="GLR70862.1"/>
    <property type="molecule type" value="Genomic_DNA"/>
</dbReference>
<dbReference type="Pfam" id="PF08885">
    <property type="entry name" value="GSCFA"/>
    <property type="match status" value="1"/>
</dbReference>
<keyword evidence="3" id="KW-1185">Reference proteome</keyword>
<dbReference type="InterPro" id="IPR014982">
    <property type="entry name" value="GSCFA"/>
</dbReference>
<comment type="caution">
    <text evidence="2">The sequence shown here is derived from an EMBL/GenBank/DDBJ whole genome shotgun (WGS) entry which is preliminary data.</text>
</comment>
<name>A0AA37WIE5_9ALTE</name>
<organism evidence="2 3">
    <name type="scientific">Agaribacter marinus</name>
    <dbReference type="NCBI Taxonomy" id="1431249"/>
    <lineage>
        <taxon>Bacteria</taxon>
        <taxon>Pseudomonadati</taxon>
        <taxon>Pseudomonadota</taxon>
        <taxon>Gammaproteobacteria</taxon>
        <taxon>Alteromonadales</taxon>
        <taxon>Alteromonadaceae</taxon>
        <taxon>Agaribacter</taxon>
    </lineage>
</organism>
<evidence type="ECO:0000313" key="3">
    <source>
        <dbReference type="Proteomes" id="UP001156601"/>
    </source>
</evidence>
<reference evidence="2" key="1">
    <citation type="journal article" date="2014" name="Int. J. Syst. Evol. Microbiol.">
        <title>Complete genome sequence of Corynebacterium casei LMG S-19264T (=DSM 44701T), isolated from a smear-ripened cheese.</title>
        <authorList>
            <consortium name="US DOE Joint Genome Institute (JGI-PGF)"/>
            <person name="Walter F."/>
            <person name="Albersmeier A."/>
            <person name="Kalinowski J."/>
            <person name="Ruckert C."/>
        </authorList>
    </citation>
    <scope>NUCLEOTIDE SEQUENCE</scope>
    <source>
        <strain evidence="2">NBRC 110023</strain>
    </source>
</reference>
<accession>A0AA37WIE5</accession>
<dbReference type="Proteomes" id="UP001156601">
    <property type="component" value="Unassembled WGS sequence"/>
</dbReference>
<evidence type="ECO:0000259" key="1">
    <source>
        <dbReference type="Pfam" id="PF08885"/>
    </source>
</evidence>
<dbReference type="RefSeq" id="WP_284217140.1">
    <property type="nucleotide sequence ID" value="NZ_BSOT01000005.1"/>
</dbReference>
<feature type="domain" description="GSCFA" evidence="1">
    <location>
        <begin position="41"/>
        <end position="310"/>
    </location>
</feature>